<proteinExistence type="inferred from homology"/>
<evidence type="ECO:0000256" key="14">
    <source>
        <dbReference type="SAM" id="MobiDB-lite"/>
    </source>
</evidence>
<keyword evidence="18" id="KW-1185">Reference proteome</keyword>
<dbReference type="Gene3D" id="2.30.30.60">
    <property type="match status" value="1"/>
</dbReference>
<evidence type="ECO:0000256" key="4">
    <source>
        <dbReference type="ARBA" id="ARBA00022673"/>
    </source>
</evidence>
<dbReference type="GO" id="GO:0015275">
    <property type="term" value="F:stretch-activated, monoatomic cation-selective, calcium channel activity"/>
    <property type="evidence" value="ECO:0007669"/>
    <property type="project" value="EnsemblFungi"/>
</dbReference>
<keyword evidence="11" id="KW-0407">Ion channel</keyword>
<feature type="compositionally biased region" description="Basic and acidic residues" evidence="14">
    <location>
        <begin position="873"/>
        <end position="883"/>
    </location>
</feature>
<dbReference type="PROSITE" id="PS50222">
    <property type="entry name" value="EF_HAND_2"/>
    <property type="match status" value="1"/>
</dbReference>
<dbReference type="STRING" id="416450.A0A1V6QI31"/>
<dbReference type="InterPro" id="IPR011992">
    <property type="entry name" value="EF-hand-dom_pair"/>
</dbReference>
<feature type="compositionally biased region" description="Basic and acidic residues" evidence="14">
    <location>
        <begin position="905"/>
        <end position="915"/>
    </location>
</feature>
<evidence type="ECO:0000256" key="2">
    <source>
        <dbReference type="ARBA" id="ARBA00008017"/>
    </source>
</evidence>
<dbReference type="GO" id="GO:0005509">
    <property type="term" value="F:calcium ion binding"/>
    <property type="evidence" value="ECO:0007669"/>
    <property type="project" value="InterPro"/>
</dbReference>
<feature type="transmembrane region" description="Helical" evidence="15">
    <location>
        <begin position="238"/>
        <end position="256"/>
    </location>
</feature>
<evidence type="ECO:0000256" key="11">
    <source>
        <dbReference type="ARBA" id="ARBA00023303"/>
    </source>
</evidence>
<feature type="domain" description="EF-hand" evidence="16">
    <location>
        <begin position="444"/>
        <end position="479"/>
    </location>
</feature>
<name>A0A1V6QI31_9EURO</name>
<dbReference type="InterPro" id="IPR016688">
    <property type="entry name" value="MscS-like_plants/fungi"/>
</dbReference>
<dbReference type="SUPFAM" id="SSF47473">
    <property type="entry name" value="EF-hand"/>
    <property type="match status" value="1"/>
</dbReference>
<dbReference type="InterPro" id="IPR023408">
    <property type="entry name" value="MscS_beta-dom_sf"/>
</dbReference>
<feature type="transmembrane region" description="Helical" evidence="15">
    <location>
        <begin position="500"/>
        <end position="525"/>
    </location>
</feature>
<comment type="subcellular location">
    <subcellularLocation>
        <location evidence="1">Endomembrane system</location>
        <topology evidence="1">Multi-pass membrane protein</topology>
    </subcellularLocation>
    <subcellularLocation>
        <location evidence="13">Endoplasmic reticulum membrane</location>
    </subcellularLocation>
</comment>
<organism evidence="17 18">
    <name type="scientific">Penicillium antarcticum</name>
    <dbReference type="NCBI Taxonomy" id="416450"/>
    <lineage>
        <taxon>Eukaryota</taxon>
        <taxon>Fungi</taxon>
        <taxon>Dikarya</taxon>
        <taxon>Ascomycota</taxon>
        <taxon>Pezizomycotina</taxon>
        <taxon>Eurotiomycetes</taxon>
        <taxon>Eurotiomycetidae</taxon>
        <taxon>Eurotiales</taxon>
        <taxon>Aspergillaceae</taxon>
        <taxon>Penicillium</taxon>
    </lineage>
</organism>
<evidence type="ECO:0000256" key="9">
    <source>
        <dbReference type="ARBA" id="ARBA00023065"/>
    </source>
</evidence>
<dbReference type="PANTHER" id="PTHR31323">
    <property type="entry name" value="MECHANOSENSITIVE ION CHANNEL PROTEIN MSY2"/>
    <property type="match status" value="1"/>
</dbReference>
<feature type="region of interest" description="Disordered" evidence="14">
    <location>
        <begin position="1"/>
        <end position="74"/>
    </location>
</feature>
<feature type="region of interest" description="Disordered" evidence="14">
    <location>
        <begin position="830"/>
        <end position="933"/>
    </location>
</feature>
<comment type="similarity">
    <text evidence="2 13">Belongs to the MscS (TC 1.A.23) family.</text>
</comment>
<reference evidence="18" key="1">
    <citation type="journal article" date="2017" name="Nat. Microbiol.">
        <title>Global analysis of biosynthetic gene clusters reveals vast potential of secondary metabolite production in Penicillium species.</title>
        <authorList>
            <person name="Nielsen J.C."/>
            <person name="Grijseels S."/>
            <person name="Prigent S."/>
            <person name="Ji B."/>
            <person name="Dainat J."/>
            <person name="Nielsen K.F."/>
            <person name="Frisvad J.C."/>
            <person name="Workman M."/>
            <person name="Nielsen J."/>
        </authorList>
    </citation>
    <scope>NUCLEOTIDE SEQUENCE [LARGE SCALE GENOMIC DNA]</scope>
    <source>
        <strain evidence="18">IBT 31811</strain>
    </source>
</reference>
<dbReference type="PIRSF" id="PIRSF017209">
    <property type="entry name" value="Memb_At2g17000_prd"/>
    <property type="match status" value="1"/>
</dbReference>
<feature type="compositionally biased region" description="Basic and acidic residues" evidence="14">
    <location>
        <begin position="38"/>
        <end position="51"/>
    </location>
</feature>
<dbReference type="InterPro" id="IPR018247">
    <property type="entry name" value="EF_Hand_1_Ca_BS"/>
</dbReference>
<feature type="region of interest" description="Disordered" evidence="14">
    <location>
        <begin position="338"/>
        <end position="359"/>
    </location>
</feature>
<protein>
    <recommendedName>
        <fullName evidence="13">Mechanosensitive ion channel protein</fullName>
    </recommendedName>
</protein>
<dbReference type="Pfam" id="PF00924">
    <property type="entry name" value="MS_channel_2nd"/>
    <property type="match status" value="1"/>
</dbReference>
<evidence type="ECO:0000256" key="5">
    <source>
        <dbReference type="ARBA" id="ARBA00022692"/>
    </source>
</evidence>
<evidence type="ECO:0000256" key="10">
    <source>
        <dbReference type="ARBA" id="ARBA00023136"/>
    </source>
</evidence>
<evidence type="ECO:0000256" key="13">
    <source>
        <dbReference type="PIRNR" id="PIRNR017209"/>
    </source>
</evidence>
<keyword evidence="7" id="KW-1278">Translocase</keyword>
<evidence type="ECO:0000256" key="6">
    <source>
        <dbReference type="ARBA" id="ARBA00022837"/>
    </source>
</evidence>
<evidence type="ECO:0000313" key="18">
    <source>
        <dbReference type="Proteomes" id="UP000191672"/>
    </source>
</evidence>
<feature type="compositionally biased region" description="Basic and acidic residues" evidence="14">
    <location>
        <begin position="87"/>
        <end position="102"/>
    </location>
</feature>
<dbReference type="PANTHER" id="PTHR31323:SF15">
    <property type="entry name" value="MECHANOSENSITIVE ION CHANNEL PROTEIN MSY1"/>
    <property type="match status" value="1"/>
</dbReference>
<dbReference type="AlphaFoldDB" id="A0A1V6QI31"/>
<feature type="region of interest" description="Disordered" evidence="14">
    <location>
        <begin position="734"/>
        <end position="777"/>
    </location>
</feature>
<dbReference type="GO" id="GO:0005789">
    <property type="term" value="C:endoplasmic reticulum membrane"/>
    <property type="evidence" value="ECO:0007669"/>
    <property type="project" value="UniProtKB-SubCell"/>
</dbReference>
<dbReference type="PROSITE" id="PS00018">
    <property type="entry name" value="EF_HAND_1"/>
    <property type="match status" value="1"/>
</dbReference>
<keyword evidence="5 15" id="KW-0812">Transmembrane</keyword>
<keyword evidence="10 13" id="KW-0472">Membrane</keyword>
<dbReference type="Pfam" id="PF25886">
    <property type="entry name" value="Msy1"/>
    <property type="match status" value="1"/>
</dbReference>
<dbReference type="InterPro" id="IPR006685">
    <property type="entry name" value="MscS_channel_2nd"/>
</dbReference>
<dbReference type="InterPro" id="IPR002048">
    <property type="entry name" value="EF_hand_dom"/>
</dbReference>
<comment type="catalytic activity">
    <reaction evidence="12">
        <text>Ca(2+)(in) = Ca(2+)(out)</text>
        <dbReference type="Rhea" id="RHEA:29671"/>
        <dbReference type="ChEBI" id="CHEBI:29108"/>
    </reaction>
</comment>
<sequence>MSSPTDERKNLHLEPKDKHRDDDDVSPASDDGTYVTEPETRRDASHLKVDTNYDVVDDEPPMRTPSARREQATRLEDDLLLLQAERVVSRSTHDGDEHDKNSISRARSRRSEQVDEFDEATNPLHEKAAIYKPPESPNTQIAVFVKRLHQSSFLVRYLTYIAPLVLILLIPLLVGALKFPNASVGGVQLMWFSIWLEIVWLTLWAGRLVGKCLPIVVGVLASIFTNNAKKWRDMAKQLELHAALFFWWLGVEISFLPTMKNHHVDGNKNTRSWENTLNKIIIVIFVWTILNFIEKILIQLIAISFHLRTYADRIEINKFQIGSLTKLYEFSRNTLPDKNDEFEEKQEEPSGSGTKTPLHYAGKAQRKAVGALNKVGNKVGDVAGAVVADVTGRTATRSTDAYQVILTLLRTTSGCQVMARRLYRTFVRDGFETVFGGDLKAAFDDGEEAEAAFSMFDRDMNGDISMEELEAVCVDIGRERKSITASLKDLDSVVSKLDDVFMFFVFVIVIIVFLSLISTSAAGVLTSAGSSILALSWLFSATAQEFLQSVIFVFVKHPFDVGDRVTIYGNAGDAGLGDDYFVKEITLLYTEFKKMQGHVVQAPNSYLNGLFILNQRRSGALAEAVPIVIKYGTTIDQLDTFRQRLLEFVRSEKRDFQSNILTEMRAVTENFSLTLNVVFFYKSNWQNEGLRLQRRNKFICMMMIALQEIGIEGPRMNLQGAKFDIPFHVNYGNPRNPATRGTLPDEPTEAEEIPLETHPLPENTGTSSSSAARHPSILRKGMNTATARARGPSVSQRKHVDFSLGMSNMASNDIMGDVFEDRGARVDDVVRSANRDATERRMQEVTEEEEERRSRTSSSRHRRPSNLSAPSNDEGRRSTDAHSFRSGHSSLSRNRFFHHRSNLSQDRDDLMEQGRSDLPPPPSSVLVTKEHPN</sequence>
<dbReference type="GO" id="GO:0006874">
    <property type="term" value="P:intracellular calcium ion homeostasis"/>
    <property type="evidence" value="ECO:0007669"/>
    <property type="project" value="EnsemblFungi"/>
</dbReference>
<feature type="compositionally biased region" description="Basic and acidic residues" evidence="14">
    <location>
        <begin position="830"/>
        <end position="844"/>
    </location>
</feature>
<keyword evidence="8 15" id="KW-1133">Transmembrane helix</keyword>
<dbReference type="OrthoDB" id="544685at2759"/>
<dbReference type="EMBL" id="MDYN01000003">
    <property type="protein sequence ID" value="OQD88881.1"/>
    <property type="molecule type" value="Genomic_DNA"/>
</dbReference>
<feature type="transmembrane region" description="Helical" evidence="15">
    <location>
        <begin position="276"/>
        <end position="293"/>
    </location>
</feature>
<feature type="region of interest" description="Disordered" evidence="14">
    <location>
        <begin position="87"/>
        <end position="118"/>
    </location>
</feature>
<evidence type="ECO:0000256" key="7">
    <source>
        <dbReference type="ARBA" id="ARBA00022967"/>
    </source>
</evidence>
<evidence type="ECO:0000256" key="3">
    <source>
        <dbReference type="ARBA" id="ARBA00022568"/>
    </source>
</evidence>
<evidence type="ECO:0000256" key="1">
    <source>
        <dbReference type="ARBA" id="ARBA00004127"/>
    </source>
</evidence>
<dbReference type="FunFam" id="1.10.238.10:FF:000345">
    <property type="entry name" value="Mechanosensitive ion channel protein"/>
    <property type="match status" value="1"/>
</dbReference>
<dbReference type="GO" id="GO:0006884">
    <property type="term" value="P:cell volume homeostasis"/>
    <property type="evidence" value="ECO:0007669"/>
    <property type="project" value="EnsemblFungi"/>
</dbReference>
<dbReference type="InterPro" id="IPR058650">
    <property type="entry name" value="Msy1/2-like"/>
</dbReference>
<keyword evidence="13" id="KW-0256">Endoplasmic reticulum</keyword>
<dbReference type="InterPro" id="IPR010920">
    <property type="entry name" value="LSM_dom_sf"/>
</dbReference>
<gene>
    <name evidence="17" type="ORF">PENANT_c003G06630</name>
</gene>
<evidence type="ECO:0000259" key="16">
    <source>
        <dbReference type="PROSITE" id="PS50222"/>
    </source>
</evidence>
<dbReference type="SUPFAM" id="SSF50182">
    <property type="entry name" value="Sm-like ribonucleoproteins"/>
    <property type="match status" value="1"/>
</dbReference>
<comment type="caution">
    <text evidence="17">The sequence shown here is derived from an EMBL/GenBank/DDBJ whole genome shotgun (WGS) entry which is preliminary data.</text>
</comment>
<keyword evidence="3" id="KW-0813">Transport</keyword>
<keyword evidence="9" id="KW-0406">Ion transport</keyword>
<dbReference type="Gene3D" id="1.10.238.10">
    <property type="entry name" value="EF-hand"/>
    <property type="match status" value="1"/>
</dbReference>
<keyword evidence="4" id="KW-0107">Calcium channel</keyword>
<accession>A0A1V6QI31</accession>
<evidence type="ECO:0000256" key="8">
    <source>
        <dbReference type="ARBA" id="ARBA00022989"/>
    </source>
</evidence>
<dbReference type="Proteomes" id="UP000191672">
    <property type="component" value="Unassembled WGS sequence"/>
</dbReference>
<evidence type="ECO:0000256" key="12">
    <source>
        <dbReference type="ARBA" id="ARBA00036634"/>
    </source>
</evidence>
<dbReference type="GO" id="GO:0097038">
    <property type="term" value="C:perinuclear endoplasmic reticulum"/>
    <property type="evidence" value="ECO:0007669"/>
    <property type="project" value="EnsemblFungi"/>
</dbReference>
<feature type="transmembrane region" description="Helical" evidence="15">
    <location>
        <begin position="198"/>
        <end position="226"/>
    </location>
</feature>
<evidence type="ECO:0000256" key="15">
    <source>
        <dbReference type="SAM" id="Phobius"/>
    </source>
</evidence>
<feature type="transmembrane region" description="Helical" evidence="15">
    <location>
        <begin position="157"/>
        <end position="178"/>
    </location>
</feature>
<evidence type="ECO:0000313" key="17">
    <source>
        <dbReference type="EMBL" id="OQD88881.1"/>
    </source>
</evidence>
<feature type="compositionally biased region" description="Basic and acidic residues" evidence="14">
    <location>
        <begin position="1"/>
        <end position="22"/>
    </location>
</feature>
<keyword evidence="3" id="KW-0109">Calcium transport</keyword>
<keyword evidence="6" id="KW-0106">Calcium</keyword>